<keyword evidence="7" id="KW-0560">Oxidoreductase</keyword>
<dbReference type="EMBL" id="CU928169">
    <property type="protein sequence ID" value="CAR23518.1"/>
    <property type="molecule type" value="Genomic_DNA"/>
</dbReference>
<dbReference type="KEGG" id="lth:KLTH0E11022g"/>
<dbReference type="Gene3D" id="3.20.20.220">
    <property type="match status" value="1"/>
</dbReference>
<comment type="cofactor">
    <cofactor evidence="1">
        <name>FAD</name>
        <dbReference type="ChEBI" id="CHEBI:57692"/>
    </cofactor>
</comment>
<dbReference type="NCBIfam" id="TIGR00677">
    <property type="entry name" value="fadh2_euk"/>
    <property type="match status" value="1"/>
</dbReference>
<dbReference type="InterPro" id="IPR004621">
    <property type="entry name" value="Fadh2_euk"/>
</dbReference>
<evidence type="ECO:0000256" key="8">
    <source>
        <dbReference type="RuleBase" id="RU004254"/>
    </source>
</evidence>
<accession>C5DIA7</accession>
<feature type="domain" description="MTHFR SAM-binding regulatory" evidence="9">
    <location>
        <begin position="411"/>
        <end position="657"/>
    </location>
</feature>
<dbReference type="OMA" id="GLMPINS"/>
<dbReference type="STRING" id="559295.C5DIA7"/>
<comment type="similarity">
    <text evidence="3">Belongs to the methylenetetrahydrofolate reductase family.</text>
</comment>
<dbReference type="HOGENOM" id="CLU_025841_2_1_1"/>
<evidence type="ECO:0000256" key="6">
    <source>
        <dbReference type="ARBA" id="ARBA00022857"/>
    </source>
</evidence>
<dbReference type="InParanoid" id="C5DIA7"/>
<dbReference type="eggNOG" id="KOG0564">
    <property type="taxonomic scope" value="Eukaryota"/>
</dbReference>
<keyword evidence="6" id="KW-0521">NADP</keyword>
<proteinExistence type="inferred from homology"/>
<gene>
    <name evidence="10" type="ordered locus">KLTH0E11022g</name>
</gene>
<keyword evidence="5" id="KW-0274">FAD</keyword>
<comment type="pathway">
    <text evidence="2 8">One-carbon metabolism; tetrahydrofolate interconversion.</text>
</comment>
<dbReference type="GO" id="GO:0071949">
    <property type="term" value="F:FAD binding"/>
    <property type="evidence" value="ECO:0007669"/>
    <property type="project" value="TreeGrafter"/>
</dbReference>
<evidence type="ECO:0000256" key="5">
    <source>
        <dbReference type="ARBA" id="ARBA00022827"/>
    </source>
</evidence>
<organism evidence="10 11">
    <name type="scientific">Lachancea thermotolerans (strain ATCC 56472 / CBS 6340 / NRRL Y-8284)</name>
    <name type="common">Yeast</name>
    <name type="synonym">Kluyveromyces thermotolerans</name>
    <dbReference type="NCBI Taxonomy" id="559295"/>
    <lineage>
        <taxon>Eukaryota</taxon>
        <taxon>Fungi</taxon>
        <taxon>Dikarya</taxon>
        <taxon>Ascomycota</taxon>
        <taxon>Saccharomycotina</taxon>
        <taxon>Saccharomycetes</taxon>
        <taxon>Saccharomycetales</taxon>
        <taxon>Saccharomycetaceae</taxon>
        <taxon>Lachancea</taxon>
    </lineage>
</organism>
<dbReference type="PANTHER" id="PTHR45754:SF1">
    <property type="entry name" value="METHYLENETETRAHYDROFOLATE REDUCTASE 1"/>
    <property type="match status" value="1"/>
</dbReference>
<evidence type="ECO:0000256" key="3">
    <source>
        <dbReference type="ARBA" id="ARBA00006743"/>
    </source>
</evidence>
<evidence type="ECO:0000256" key="4">
    <source>
        <dbReference type="ARBA" id="ARBA00022630"/>
    </source>
</evidence>
<dbReference type="AlphaFoldDB" id="C5DIA7"/>
<evidence type="ECO:0000256" key="7">
    <source>
        <dbReference type="ARBA" id="ARBA00023002"/>
    </source>
</evidence>
<dbReference type="InterPro" id="IPR003171">
    <property type="entry name" value="Mehydrof_redctse-like"/>
</dbReference>
<dbReference type="GO" id="GO:0035999">
    <property type="term" value="P:tetrahydrofolate interconversion"/>
    <property type="evidence" value="ECO:0007669"/>
    <property type="project" value="UniProtKB-UniPathway"/>
</dbReference>
<dbReference type="CDD" id="cd00537">
    <property type="entry name" value="MTHFR"/>
    <property type="match status" value="1"/>
</dbReference>
<dbReference type="InterPro" id="IPR029041">
    <property type="entry name" value="FAD-linked_oxidoreductase-like"/>
</dbReference>
<dbReference type="GeneID" id="8292121"/>
<protein>
    <submittedName>
        <fullName evidence="10">KLTH0E11022p</fullName>
    </submittedName>
</protein>
<evidence type="ECO:0000313" key="10">
    <source>
        <dbReference type="EMBL" id="CAR23518.1"/>
    </source>
</evidence>
<dbReference type="GO" id="GO:0004489">
    <property type="term" value="F:methylenetetrahydrofolate reductase [NAD(P)H] activity"/>
    <property type="evidence" value="ECO:0007669"/>
    <property type="project" value="InterPro"/>
</dbReference>
<dbReference type="RefSeq" id="XP_002553955.1">
    <property type="nucleotide sequence ID" value="XM_002553909.1"/>
</dbReference>
<name>C5DIA7_LACTC</name>
<evidence type="ECO:0000256" key="1">
    <source>
        <dbReference type="ARBA" id="ARBA00001974"/>
    </source>
</evidence>
<evidence type="ECO:0000256" key="2">
    <source>
        <dbReference type="ARBA" id="ARBA00004777"/>
    </source>
</evidence>
<keyword evidence="11" id="KW-1185">Reference proteome</keyword>
<dbReference type="FunFam" id="3.20.20.220:FF:000002">
    <property type="entry name" value="Methylenetetrahydrofolate reductase"/>
    <property type="match status" value="1"/>
</dbReference>
<dbReference type="InterPro" id="IPR053806">
    <property type="entry name" value="MTHFR_C"/>
</dbReference>
<evidence type="ECO:0000259" key="9">
    <source>
        <dbReference type="Pfam" id="PF21895"/>
    </source>
</evidence>
<dbReference type="GO" id="GO:0009086">
    <property type="term" value="P:methionine biosynthetic process"/>
    <property type="evidence" value="ECO:0007669"/>
    <property type="project" value="TreeGrafter"/>
</dbReference>
<dbReference type="FunCoup" id="C5DIA7">
    <property type="interactions" value="42"/>
</dbReference>
<dbReference type="OrthoDB" id="16284at2759"/>
<dbReference type="SUPFAM" id="SSF51730">
    <property type="entry name" value="FAD-linked oxidoreductase"/>
    <property type="match status" value="1"/>
</dbReference>
<dbReference type="UniPathway" id="UPA00193"/>
<reference evidence="10 11" key="1">
    <citation type="journal article" date="2009" name="Genome Res.">
        <title>Comparative genomics of protoploid Saccharomycetaceae.</title>
        <authorList>
            <consortium name="The Genolevures Consortium"/>
            <person name="Souciet J.-L."/>
            <person name="Dujon B."/>
            <person name="Gaillardin C."/>
            <person name="Johnston M."/>
            <person name="Baret P.V."/>
            <person name="Cliften P."/>
            <person name="Sherman D.J."/>
            <person name="Weissenbach J."/>
            <person name="Westhof E."/>
            <person name="Wincker P."/>
            <person name="Jubin C."/>
            <person name="Poulain J."/>
            <person name="Barbe V."/>
            <person name="Segurens B."/>
            <person name="Artiguenave F."/>
            <person name="Anthouard V."/>
            <person name="Vacherie B."/>
            <person name="Val M.-E."/>
            <person name="Fulton R.S."/>
            <person name="Minx P."/>
            <person name="Wilson R."/>
            <person name="Durrens P."/>
            <person name="Jean G."/>
            <person name="Marck C."/>
            <person name="Martin T."/>
            <person name="Nikolski M."/>
            <person name="Rolland T."/>
            <person name="Seret M.-L."/>
            <person name="Casaregola S."/>
            <person name="Despons L."/>
            <person name="Fairhead C."/>
            <person name="Fischer G."/>
            <person name="Lafontaine I."/>
            <person name="Leh V."/>
            <person name="Lemaire M."/>
            <person name="de Montigny J."/>
            <person name="Neuveglise C."/>
            <person name="Thierry A."/>
            <person name="Blanc-Lenfle I."/>
            <person name="Bleykasten C."/>
            <person name="Diffels J."/>
            <person name="Fritsch E."/>
            <person name="Frangeul L."/>
            <person name="Goeffon A."/>
            <person name="Jauniaux N."/>
            <person name="Kachouri-Lafond R."/>
            <person name="Payen C."/>
            <person name="Potier S."/>
            <person name="Pribylova L."/>
            <person name="Ozanne C."/>
            <person name="Richard G.-F."/>
            <person name="Sacerdot C."/>
            <person name="Straub M.-L."/>
            <person name="Talla E."/>
        </authorList>
    </citation>
    <scope>NUCLEOTIDE SEQUENCE [LARGE SCALE GENOMIC DNA]</scope>
    <source>
        <strain evidence="11">ATCC 56472 / CBS 6340 / NRRL Y-8284</strain>
    </source>
</reference>
<dbReference type="Proteomes" id="UP000002036">
    <property type="component" value="Chromosome E"/>
</dbReference>
<dbReference type="GO" id="GO:0005829">
    <property type="term" value="C:cytosol"/>
    <property type="evidence" value="ECO:0007669"/>
    <property type="project" value="TreeGrafter"/>
</dbReference>
<keyword evidence="4" id="KW-0285">Flavoprotein</keyword>
<dbReference type="PANTHER" id="PTHR45754">
    <property type="entry name" value="METHYLENETETRAHYDROFOLATE REDUCTASE"/>
    <property type="match status" value="1"/>
</dbReference>
<dbReference type="Pfam" id="PF02219">
    <property type="entry name" value="MTHFR"/>
    <property type="match status" value="1"/>
</dbReference>
<dbReference type="Pfam" id="PF21895">
    <property type="entry name" value="MTHFR_C"/>
    <property type="match status" value="1"/>
</dbReference>
<sequence length="660" mass="73979">MHAPRKLNKCGQGTALKLIMSTIKQRYESTDGPFISLEFFPPKTKLGKQNLTARMTRMTALNPLFITITWGAGGTTAKKTLELATVAQRELNVPVCMHLTCTNTNKEIIDEALKLAHEADIRNILALRGDPPVGEEWETPSESSEFQHAVDLVRYIKEKYNDDFCVGVAAYPEGHCEGEADGVAQDPRRDLGFLKEKVDAGADFVITQLFYDVEKFLSFEQMFRNEVSADIPLFPGLMPINSYLLFNRAAKLSHASIPQAIRDRLPQEYHSDDNKVRAIGVDILVEMVEEIYKRTEGRIKGIHFYTLNLEKAIAQIVTKSPSLSKILEEDKEDDLVEGVGEIALVDGNTLEEDENVKKRRRQSSHNDDLTCNRVLLDEAGKSIASGRESSGAPSRKVVISISQGSGALGKDATWDEFTNGRFGDSRSPAFGEIDGYGPSLKVSSKKAYEIWGQPSSTDDIKTLFIRYLEGSLEALPWSDLGLSAETALIQEELIQLNERGYLSLASQPATNSTPSTDKIFGWGPPGGYVYQKSFVEMFVHKQQWELEIKPKLEPLGSKVSYYVGDSAETFYTNLDSSCSSVVTWGVFPNSEVLQTTIVEEESFKAWRDEAFSIWLEWSKLFPRNSRSNTLLKQMHRDYYLVSIVHHDFSDCDALWDLLLA</sequence>
<evidence type="ECO:0000313" key="11">
    <source>
        <dbReference type="Proteomes" id="UP000002036"/>
    </source>
</evidence>